<keyword evidence="1" id="KW-1185">Reference proteome</keyword>
<evidence type="ECO:0000313" key="2">
    <source>
        <dbReference type="WBParaSite" id="nRc.2.0.1.t47051-RA"/>
    </source>
</evidence>
<organism evidence="1 2">
    <name type="scientific">Romanomermis culicivorax</name>
    <name type="common">Nematode worm</name>
    <dbReference type="NCBI Taxonomy" id="13658"/>
    <lineage>
        <taxon>Eukaryota</taxon>
        <taxon>Metazoa</taxon>
        <taxon>Ecdysozoa</taxon>
        <taxon>Nematoda</taxon>
        <taxon>Enoplea</taxon>
        <taxon>Dorylaimia</taxon>
        <taxon>Mermithida</taxon>
        <taxon>Mermithoidea</taxon>
        <taxon>Mermithidae</taxon>
        <taxon>Romanomermis</taxon>
    </lineage>
</organism>
<proteinExistence type="predicted"/>
<evidence type="ECO:0000313" key="1">
    <source>
        <dbReference type="Proteomes" id="UP000887565"/>
    </source>
</evidence>
<reference evidence="2" key="1">
    <citation type="submission" date="2022-11" db="UniProtKB">
        <authorList>
            <consortium name="WormBaseParasite"/>
        </authorList>
    </citation>
    <scope>IDENTIFICATION</scope>
</reference>
<dbReference type="Proteomes" id="UP000887565">
    <property type="component" value="Unplaced"/>
</dbReference>
<sequence length="69" mass="6648">MAVAVGLDGVAGVGRADASVDKGSFAIFRSKIGVSNSSLSAGSTSTPNIGRSSSTLAVSMCTEAVVGKG</sequence>
<accession>A0A915LBB2</accession>
<dbReference type="WBParaSite" id="nRc.2.0.1.t47051-RA">
    <property type="protein sequence ID" value="nRc.2.0.1.t47051-RA"/>
    <property type="gene ID" value="nRc.2.0.1.g47051"/>
</dbReference>
<protein>
    <submittedName>
        <fullName evidence="2">Uncharacterized protein</fullName>
    </submittedName>
</protein>
<dbReference type="AlphaFoldDB" id="A0A915LBB2"/>
<name>A0A915LBB2_ROMCU</name>